<feature type="compositionally biased region" description="Low complexity" evidence="1">
    <location>
        <begin position="139"/>
        <end position="151"/>
    </location>
</feature>
<feature type="region of interest" description="Disordered" evidence="1">
    <location>
        <begin position="81"/>
        <end position="174"/>
    </location>
</feature>
<evidence type="ECO:0000313" key="2">
    <source>
        <dbReference type="EMBL" id="CAI9180985.1"/>
    </source>
</evidence>
<feature type="compositionally biased region" description="Gly residues" evidence="1">
    <location>
        <begin position="124"/>
        <end position="133"/>
    </location>
</feature>
<evidence type="ECO:0000313" key="3">
    <source>
        <dbReference type="Proteomes" id="UP001176941"/>
    </source>
</evidence>
<feature type="compositionally biased region" description="Pro residues" evidence="1">
    <location>
        <begin position="17"/>
        <end position="36"/>
    </location>
</feature>
<protein>
    <submittedName>
        <fullName evidence="2">Uncharacterized protein</fullName>
    </submittedName>
</protein>
<sequence length="270" mass="28168">MLPPPARSLPLPSSAGLPPPPPSPYCPPPAPPPPSPGEVRRRPRRCGRSSAAPIPGNPGDGAFQISGAAFEVGSVLSAYRRARRSDRGERAGAEDWGPLPRRRTEPRLRRARLAGRPSERSGRRTGGGTPGRGKQGEAGSWRGSGSLGRLRAPGTRRGQAARGLELRPAGGQGVTSVPCTPSLRPHNPFSLTCGCTPSCPHLSSLPHRLAGSARRLGSWRTTAPSFPFLLCYPSKISSSGAVAALDALGSLCPPRAPLSLAFPQFLLCGS</sequence>
<organism evidence="2 3">
    <name type="scientific">Rangifer tarandus platyrhynchus</name>
    <name type="common">Svalbard reindeer</name>
    <dbReference type="NCBI Taxonomy" id="3082113"/>
    <lineage>
        <taxon>Eukaryota</taxon>
        <taxon>Metazoa</taxon>
        <taxon>Chordata</taxon>
        <taxon>Craniata</taxon>
        <taxon>Vertebrata</taxon>
        <taxon>Euteleostomi</taxon>
        <taxon>Mammalia</taxon>
        <taxon>Eutheria</taxon>
        <taxon>Laurasiatheria</taxon>
        <taxon>Artiodactyla</taxon>
        <taxon>Ruminantia</taxon>
        <taxon>Pecora</taxon>
        <taxon>Cervidae</taxon>
        <taxon>Odocoileinae</taxon>
        <taxon>Rangifer</taxon>
    </lineage>
</organism>
<feature type="region of interest" description="Disordered" evidence="1">
    <location>
        <begin position="1"/>
        <end position="64"/>
    </location>
</feature>
<keyword evidence="3" id="KW-1185">Reference proteome</keyword>
<dbReference type="EMBL" id="OX460343">
    <property type="protein sequence ID" value="CAI9180985.1"/>
    <property type="molecule type" value="Genomic_DNA"/>
</dbReference>
<dbReference type="Proteomes" id="UP001176941">
    <property type="component" value="Chromosome X"/>
</dbReference>
<reference evidence="2" key="1">
    <citation type="submission" date="2023-04" db="EMBL/GenBank/DDBJ databases">
        <authorList>
            <consortium name="ELIXIR-Norway"/>
        </authorList>
    </citation>
    <scope>NUCLEOTIDE SEQUENCE [LARGE SCALE GENOMIC DNA]</scope>
</reference>
<evidence type="ECO:0000256" key="1">
    <source>
        <dbReference type="SAM" id="MobiDB-lite"/>
    </source>
</evidence>
<name>A0ABN9A3Z1_RANTA</name>
<gene>
    <name evidence="2" type="ORF">MRATA1EN1_LOCUS29947</name>
</gene>
<accession>A0ABN9A3Z1</accession>
<proteinExistence type="predicted"/>